<comment type="cofactor">
    <cofactor evidence="1">
        <name>FAD</name>
        <dbReference type="ChEBI" id="CHEBI:57692"/>
    </cofactor>
</comment>
<keyword evidence="7" id="KW-0325">Glycoprotein</keyword>
<dbReference type="AlphaFoldDB" id="A0A9D5D8D7"/>
<dbReference type="PANTHER" id="PTHR32448">
    <property type="entry name" value="OS08G0158400 PROTEIN"/>
    <property type="match status" value="1"/>
</dbReference>
<evidence type="ECO:0000259" key="9">
    <source>
        <dbReference type="PROSITE" id="PS51387"/>
    </source>
</evidence>
<keyword evidence="3" id="KW-0285">Flavoprotein</keyword>
<keyword evidence="6" id="KW-0560">Oxidoreductase</keyword>
<dbReference type="InterPro" id="IPR016166">
    <property type="entry name" value="FAD-bd_PCMH"/>
</dbReference>
<dbReference type="InterPro" id="IPR016167">
    <property type="entry name" value="FAD-bd_PCMH_sub1"/>
</dbReference>
<evidence type="ECO:0000256" key="2">
    <source>
        <dbReference type="ARBA" id="ARBA00005466"/>
    </source>
</evidence>
<reference evidence="10" key="1">
    <citation type="submission" date="2021-03" db="EMBL/GenBank/DDBJ databases">
        <authorList>
            <person name="Li Z."/>
            <person name="Yang C."/>
        </authorList>
    </citation>
    <scope>NUCLEOTIDE SEQUENCE</scope>
    <source>
        <strain evidence="10">Dzin_1.0</strain>
        <tissue evidence="10">Leaf</tissue>
    </source>
</reference>
<evidence type="ECO:0000313" key="10">
    <source>
        <dbReference type="EMBL" id="KAJ0986379.1"/>
    </source>
</evidence>
<name>A0A9D5D8D7_9LILI</name>
<feature type="domain" description="FAD-binding PCMH-type" evidence="9">
    <location>
        <begin position="74"/>
        <end position="258"/>
    </location>
</feature>
<dbReference type="EMBL" id="JAGGNH010000001">
    <property type="protein sequence ID" value="KAJ0986379.1"/>
    <property type="molecule type" value="Genomic_DNA"/>
</dbReference>
<comment type="caution">
    <text evidence="10">The sequence shown here is derived from an EMBL/GenBank/DDBJ whole genome shotgun (WGS) entry which is preliminary data.</text>
</comment>
<dbReference type="SUPFAM" id="SSF56176">
    <property type="entry name" value="FAD-binding/transporter-associated domain-like"/>
    <property type="match status" value="1"/>
</dbReference>
<dbReference type="InterPro" id="IPR036318">
    <property type="entry name" value="FAD-bd_PCMH-like_sf"/>
</dbReference>
<organism evidence="10 11">
    <name type="scientific">Dioscorea zingiberensis</name>
    <dbReference type="NCBI Taxonomy" id="325984"/>
    <lineage>
        <taxon>Eukaryota</taxon>
        <taxon>Viridiplantae</taxon>
        <taxon>Streptophyta</taxon>
        <taxon>Embryophyta</taxon>
        <taxon>Tracheophyta</taxon>
        <taxon>Spermatophyta</taxon>
        <taxon>Magnoliopsida</taxon>
        <taxon>Liliopsida</taxon>
        <taxon>Dioscoreales</taxon>
        <taxon>Dioscoreaceae</taxon>
        <taxon>Dioscorea</taxon>
    </lineage>
</organism>
<dbReference type="InterPro" id="IPR012951">
    <property type="entry name" value="BBE"/>
</dbReference>
<evidence type="ECO:0000313" key="11">
    <source>
        <dbReference type="Proteomes" id="UP001085076"/>
    </source>
</evidence>
<dbReference type="Proteomes" id="UP001085076">
    <property type="component" value="Miscellaneous, Linkage group lg01"/>
</dbReference>
<evidence type="ECO:0000256" key="7">
    <source>
        <dbReference type="ARBA" id="ARBA00023180"/>
    </source>
</evidence>
<evidence type="ECO:0000256" key="4">
    <source>
        <dbReference type="ARBA" id="ARBA00022729"/>
    </source>
</evidence>
<dbReference type="GO" id="GO:0071949">
    <property type="term" value="F:FAD binding"/>
    <property type="evidence" value="ECO:0007669"/>
    <property type="project" value="InterPro"/>
</dbReference>
<dbReference type="Gene3D" id="3.30.465.10">
    <property type="match status" value="2"/>
</dbReference>
<feature type="signal peptide" evidence="8">
    <location>
        <begin position="1"/>
        <end position="22"/>
    </location>
</feature>
<dbReference type="Pfam" id="PF08031">
    <property type="entry name" value="BBE"/>
    <property type="match status" value="1"/>
</dbReference>
<proteinExistence type="inferred from homology"/>
<evidence type="ECO:0000256" key="6">
    <source>
        <dbReference type="ARBA" id="ARBA00023002"/>
    </source>
</evidence>
<dbReference type="OrthoDB" id="407275at2759"/>
<keyword evidence="4 8" id="KW-0732">Signal</keyword>
<reference evidence="10" key="2">
    <citation type="journal article" date="2022" name="Hortic Res">
        <title>The genome of Dioscorea zingiberensis sheds light on the biosynthesis, origin and evolution of the medicinally important diosgenin saponins.</title>
        <authorList>
            <person name="Li Y."/>
            <person name="Tan C."/>
            <person name="Li Z."/>
            <person name="Guo J."/>
            <person name="Li S."/>
            <person name="Chen X."/>
            <person name="Wang C."/>
            <person name="Dai X."/>
            <person name="Yang H."/>
            <person name="Song W."/>
            <person name="Hou L."/>
            <person name="Xu J."/>
            <person name="Tong Z."/>
            <person name="Xu A."/>
            <person name="Yuan X."/>
            <person name="Wang W."/>
            <person name="Yang Q."/>
            <person name="Chen L."/>
            <person name="Sun Z."/>
            <person name="Wang K."/>
            <person name="Pan B."/>
            <person name="Chen J."/>
            <person name="Bao Y."/>
            <person name="Liu F."/>
            <person name="Qi X."/>
            <person name="Gang D.R."/>
            <person name="Wen J."/>
            <person name="Li J."/>
        </authorList>
    </citation>
    <scope>NUCLEOTIDE SEQUENCE</scope>
    <source>
        <strain evidence="10">Dzin_1.0</strain>
    </source>
</reference>
<dbReference type="Gene3D" id="3.30.43.10">
    <property type="entry name" value="Uridine Diphospho-n-acetylenolpyruvylglucosamine Reductase, domain 2"/>
    <property type="match status" value="1"/>
</dbReference>
<dbReference type="InterPro" id="IPR006094">
    <property type="entry name" value="Oxid_FAD_bind_N"/>
</dbReference>
<gene>
    <name evidence="10" type="ORF">J5N97_004735</name>
</gene>
<dbReference type="InterPro" id="IPR016169">
    <property type="entry name" value="FAD-bd_PCMH_sub2"/>
</dbReference>
<keyword evidence="11" id="KW-1185">Reference proteome</keyword>
<evidence type="ECO:0000256" key="8">
    <source>
        <dbReference type="SAM" id="SignalP"/>
    </source>
</evidence>
<evidence type="ECO:0000256" key="3">
    <source>
        <dbReference type="ARBA" id="ARBA00022630"/>
    </source>
</evidence>
<keyword evidence="5" id="KW-0274">FAD</keyword>
<dbReference type="Pfam" id="PF01565">
    <property type="entry name" value="FAD_binding_4"/>
    <property type="match status" value="1"/>
</dbReference>
<feature type="chain" id="PRO_5038899072" description="FAD-binding PCMH-type domain-containing protein" evidence="8">
    <location>
        <begin position="23"/>
        <end position="262"/>
    </location>
</feature>
<sequence length="262" mass="28959">MAAIIFTLVFILFHSSLHFALSENTTQGAGLLQCLERFSPPCTNLSDHLYFPNSSNFSSLLLSSIQNLRYTSAATPKPALIIIPSSEFEVQAAVHCCKRNGLRLRVRSGGHDYEGLSYHSFNKDPFVLLDLANLRSVDVDVEEGTAWVQAGATTGDLYYRIGEKTSTYGFPAGTCSTLGTGGHFSGGGMGTMNPRAAYLNFRDLDLGRNEDEETSFLDAWVWGKKYFKGNFWKLAMVKGDADPDNFFKSEQSIPPPPLMNWI</sequence>
<protein>
    <recommendedName>
        <fullName evidence="9">FAD-binding PCMH-type domain-containing protein</fullName>
    </recommendedName>
</protein>
<dbReference type="InterPro" id="IPR006093">
    <property type="entry name" value="Oxy_OxRdtase_FAD_BS"/>
</dbReference>
<evidence type="ECO:0000256" key="1">
    <source>
        <dbReference type="ARBA" id="ARBA00001974"/>
    </source>
</evidence>
<dbReference type="PROSITE" id="PS00862">
    <property type="entry name" value="OX2_COVAL_FAD"/>
    <property type="match status" value="1"/>
</dbReference>
<dbReference type="PROSITE" id="PS51387">
    <property type="entry name" value="FAD_PCMH"/>
    <property type="match status" value="1"/>
</dbReference>
<comment type="similarity">
    <text evidence="2">Belongs to the oxygen-dependent FAD-linked oxidoreductase family.</text>
</comment>
<accession>A0A9D5D8D7</accession>
<evidence type="ECO:0000256" key="5">
    <source>
        <dbReference type="ARBA" id="ARBA00022827"/>
    </source>
</evidence>
<dbReference type="GO" id="GO:0016491">
    <property type="term" value="F:oxidoreductase activity"/>
    <property type="evidence" value="ECO:0007669"/>
    <property type="project" value="UniProtKB-KW"/>
</dbReference>